<gene>
    <name evidence="1" type="ORF">IAB94_05365</name>
</gene>
<reference evidence="1" key="2">
    <citation type="journal article" date="2021" name="PeerJ">
        <title>Extensive microbial diversity within the chicken gut microbiome revealed by metagenomics and culture.</title>
        <authorList>
            <person name="Gilroy R."/>
            <person name="Ravi A."/>
            <person name="Getino M."/>
            <person name="Pursley I."/>
            <person name="Horton D.L."/>
            <person name="Alikhan N.F."/>
            <person name="Baker D."/>
            <person name="Gharbi K."/>
            <person name="Hall N."/>
            <person name="Watson M."/>
            <person name="Adriaenssens E.M."/>
            <person name="Foster-Nyarko E."/>
            <person name="Jarju S."/>
            <person name="Secka A."/>
            <person name="Antonio M."/>
            <person name="Oren A."/>
            <person name="Chaudhuri R.R."/>
            <person name="La Ragione R."/>
            <person name="Hildebrand F."/>
            <person name="Pallen M.J."/>
        </authorList>
    </citation>
    <scope>NUCLEOTIDE SEQUENCE</scope>
    <source>
        <strain evidence="1">ChiW16-3235</strain>
    </source>
</reference>
<dbReference type="Proteomes" id="UP000823913">
    <property type="component" value="Unassembled WGS sequence"/>
</dbReference>
<protein>
    <recommendedName>
        <fullName evidence="3">DUF177 domain-containing protein</fullName>
    </recommendedName>
</protein>
<sequence>MIIDVKRLIALKKFVGEFEESYPAPADKLILPLASVEGDINVKGEYEIYDDDSVGITLKISYLLKGQCSYCLEEAERNVEYVYDALFVPEKDDADNYCYNGIRLDTRPAADDAFVFSQPEVLLCKKCAASQQ</sequence>
<dbReference type="AlphaFoldDB" id="A0A9D1E711"/>
<evidence type="ECO:0008006" key="3">
    <source>
        <dbReference type="Google" id="ProtNLM"/>
    </source>
</evidence>
<evidence type="ECO:0000313" key="1">
    <source>
        <dbReference type="EMBL" id="HIR67455.1"/>
    </source>
</evidence>
<reference evidence="1" key="1">
    <citation type="submission" date="2020-10" db="EMBL/GenBank/DDBJ databases">
        <authorList>
            <person name="Gilroy R."/>
        </authorList>
    </citation>
    <scope>NUCLEOTIDE SEQUENCE</scope>
    <source>
        <strain evidence="1">ChiW16-3235</strain>
    </source>
</reference>
<name>A0A9D1E711_9FIRM</name>
<proteinExistence type="predicted"/>
<comment type="caution">
    <text evidence="1">The sequence shown here is derived from an EMBL/GenBank/DDBJ whole genome shotgun (WGS) entry which is preliminary data.</text>
</comment>
<accession>A0A9D1E711</accession>
<evidence type="ECO:0000313" key="2">
    <source>
        <dbReference type="Proteomes" id="UP000823913"/>
    </source>
</evidence>
<dbReference type="EMBL" id="DVHK01000111">
    <property type="protein sequence ID" value="HIR67455.1"/>
    <property type="molecule type" value="Genomic_DNA"/>
</dbReference>
<organism evidence="1 2">
    <name type="scientific">Candidatus Coproplasma avicola</name>
    <dbReference type="NCBI Taxonomy" id="2840744"/>
    <lineage>
        <taxon>Bacteria</taxon>
        <taxon>Bacillati</taxon>
        <taxon>Bacillota</taxon>
        <taxon>Clostridia</taxon>
        <taxon>Eubacteriales</taxon>
        <taxon>Candidatus Coproplasma</taxon>
    </lineage>
</organism>